<dbReference type="EMBL" id="CM045760">
    <property type="protein sequence ID" value="KAI8027299.1"/>
    <property type="molecule type" value="Genomic_DNA"/>
</dbReference>
<comment type="caution">
    <text evidence="1">The sequence shown here is derived from an EMBL/GenBank/DDBJ whole genome shotgun (WGS) entry which is preliminary data.</text>
</comment>
<keyword evidence="2" id="KW-1185">Reference proteome</keyword>
<organism evidence="1 2">
    <name type="scientific">Camellia lanceoleosa</name>
    <dbReference type="NCBI Taxonomy" id="1840588"/>
    <lineage>
        <taxon>Eukaryota</taxon>
        <taxon>Viridiplantae</taxon>
        <taxon>Streptophyta</taxon>
        <taxon>Embryophyta</taxon>
        <taxon>Tracheophyta</taxon>
        <taxon>Spermatophyta</taxon>
        <taxon>Magnoliopsida</taxon>
        <taxon>eudicotyledons</taxon>
        <taxon>Gunneridae</taxon>
        <taxon>Pentapetalae</taxon>
        <taxon>asterids</taxon>
        <taxon>Ericales</taxon>
        <taxon>Theaceae</taxon>
        <taxon>Camellia</taxon>
    </lineage>
</organism>
<proteinExistence type="predicted"/>
<gene>
    <name evidence="1" type="ORF">LOK49_LG02G00770</name>
</gene>
<accession>A0ACC0INA5</accession>
<protein>
    <submittedName>
        <fullName evidence="1">LRR receptor-like serine/threonine-protein kinase</fullName>
    </submittedName>
</protein>
<dbReference type="Proteomes" id="UP001060215">
    <property type="component" value="Chromosome 3"/>
</dbReference>
<reference evidence="1 2" key="1">
    <citation type="journal article" date="2022" name="Plant J.">
        <title>Chromosome-level genome of Camellia lanceoleosa provides a valuable resource for understanding genome evolution and self-incompatibility.</title>
        <authorList>
            <person name="Gong W."/>
            <person name="Xiao S."/>
            <person name="Wang L."/>
            <person name="Liao Z."/>
            <person name="Chang Y."/>
            <person name="Mo W."/>
            <person name="Hu G."/>
            <person name="Li W."/>
            <person name="Zhao G."/>
            <person name="Zhu H."/>
            <person name="Hu X."/>
            <person name="Ji K."/>
            <person name="Xiang X."/>
            <person name="Song Q."/>
            <person name="Yuan D."/>
            <person name="Jin S."/>
            <person name="Zhang L."/>
        </authorList>
    </citation>
    <scope>NUCLEOTIDE SEQUENCE [LARGE SCALE GENOMIC DNA]</scope>
    <source>
        <strain evidence="1">SQ_2022a</strain>
    </source>
</reference>
<sequence>MNEDGQEETLLVTFIQLLITSRIDGNALSGKIPDLIGNWTKIVRLDMQGISMDGPIPSTIAQLKDLTELRISYLNGSSMKFPNLQELKMLNTLILRNCLITGPIPDYIGELSDLKIL</sequence>
<evidence type="ECO:0000313" key="2">
    <source>
        <dbReference type="Proteomes" id="UP001060215"/>
    </source>
</evidence>
<name>A0ACC0INA5_9ERIC</name>
<evidence type="ECO:0000313" key="1">
    <source>
        <dbReference type="EMBL" id="KAI8027299.1"/>
    </source>
</evidence>